<dbReference type="GO" id="GO:0008270">
    <property type="term" value="F:zinc ion binding"/>
    <property type="evidence" value="ECO:0007669"/>
    <property type="project" value="InterPro"/>
</dbReference>
<sequence length="429" mass="48371">MSGGLRKFHTKTRNGCSQCKKRRKKCDMRMPRCGNCLKKGTTCDFTAWCASVIPVYEKAFAQAFPADGLLPCPPPLPTFEAQDVELLRHYATQSSLTLAPRDTLSVFQVNVPGEAKSHLYLMHSVLAFSALHLSFVDIRNRGRLSHLASKQHEQALAAFRDSVQEVTQDNGSAITAFSYLTVVYTLGLPIVYGFASVPSPSSSFVEVLQVLRRAWSAINPAANGVERGKLWELIKPAPHQRKSCVMHDKAAKVVRFLNYFLDTSPICEQENQSIYREALAHWEYFVMNAPCKPPLWAHALVWPMTVPYPFFELMLEKKPYAMVLFAVWIIALYRAPNMWFNAWAKEVVMDVWNTADDETRKALMWPAEVCGIIPKKDHPSDCVCWDCREGTQYTKVRDAAAAVLVDRTKKAEYGIATPPSPAWSTSSWL</sequence>
<feature type="domain" description="Zn(2)-C6 fungal-type" evidence="2">
    <location>
        <begin position="15"/>
        <end position="45"/>
    </location>
</feature>
<keyword evidence="4" id="KW-1185">Reference proteome</keyword>
<organism evidence="3 4">
    <name type="scientific">Lentithecium fluviatile CBS 122367</name>
    <dbReference type="NCBI Taxonomy" id="1168545"/>
    <lineage>
        <taxon>Eukaryota</taxon>
        <taxon>Fungi</taxon>
        <taxon>Dikarya</taxon>
        <taxon>Ascomycota</taxon>
        <taxon>Pezizomycotina</taxon>
        <taxon>Dothideomycetes</taxon>
        <taxon>Pleosporomycetidae</taxon>
        <taxon>Pleosporales</taxon>
        <taxon>Massarineae</taxon>
        <taxon>Lentitheciaceae</taxon>
        <taxon>Lentithecium</taxon>
    </lineage>
</organism>
<evidence type="ECO:0000256" key="1">
    <source>
        <dbReference type="ARBA" id="ARBA00023242"/>
    </source>
</evidence>
<name>A0A6G1J183_9PLEO</name>
<proteinExistence type="predicted"/>
<dbReference type="EMBL" id="MU005582">
    <property type="protein sequence ID" value="KAF2683961.1"/>
    <property type="molecule type" value="Genomic_DNA"/>
</dbReference>
<dbReference type="PROSITE" id="PS50048">
    <property type="entry name" value="ZN2_CY6_FUNGAL_2"/>
    <property type="match status" value="1"/>
</dbReference>
<dbReference type="PROSITE" id="PS00463">
    <property type="entry name" value="ZN2_CY6_FUNGAL_1"/>
    <property type="match status" value="1"/>
</dbReference>
<dbReference type="CDD" id="cd00067">
    <property type="entry name" value="GAL4"/>
    <property type="match status" value="1"/>
</dbReference>
<evidence type="ECO:0000313" key="3">
    <source>
        <dbReference type="EMBL" id="KAF2683961.1"/>
    </source>
</evidence>
<keyword evidence="1" id="KW-0539">Nucleus</keyword>
<dbReference type="Proteomes" id="UP000799291">
    <property type="component" value="Unassembled WGS sequence"/>
</dbReference>
<dbReference type="AlphaFoldDB" id="A0A6G1J183"/>
<dbReference type="PANTHER" id="PTHR47784:SF5">
    <property type="entry name" value="STEROL UPTAKE CONTROL PROTEIN 2"/>
    <property type="match status" value="1"/>
</dbReference>
<dbReference type="GO" id="GO:0001228">
    <property type="term" value="F:DNA-binding transcription activator activity, RNA polymerase II-specific"/>
    <property type="evidence" value="ECO:0007669"/>
    <property type="project" value="TreeGrafter"/>
</dbReference>
<reference evidence="3" key="1">
    <citation type="journal article" date="2020" name="Stud. Mycol.">
        <title>101 Dothideomycetes genomes: a test case for predicting lifestyles and emergence of pathogens.</title>
        <authorList>
            <person name="Haridas S."/>
            <person name="Albert R."/>
            <person name="Binder M."/>
            <person name="Bloem J."/>
            <person name="Labutti K."/>
            <person name="Salamov A."/>
            <person name="Andreopoulos B."/>
            <person name="Baker S."/>
            <person name="Barry K."/>
            <person name="Bills G."/>
            <person name="Bluhm B."/>
            <person name="Cannon C."/>
            <person name="Castanera R."/>
            <person name="Culley D."/>
            <person name="Daum C."/>
            <person name="Ezra D."/>
            <person name="Gonzalez J."/>
            <person name="Henrissat B."/>
            <person name="Kuo A."/>
            <person name="Liang C."/>
            <person name="Lipzen A."/>
            <person name="Lutzoni F."/>
            <person name="Magnuson J."/>
            <person name="Mondo S."/>
            <person name="Nolan M."/>
            <person name="Ohm R."/>
            <person name="Pangilinan J."/>
            <person name="Park H.-J."/>
            <person name="Ramirez L."/>
            <person name="Alfaro M."/>
            <person name="Sun H."/>
            <person name="Tritt A."/>
            <person name="Yoshinaga Y."/>
            <person name="Zwiers L.-H."/>
            <person name="Turgeon B."/>
            <person name="Goodwin S."/>
            <person name="Spatafora J."/>
            <person name="Crous P."/>
            <person name="Grigoriev I."/>
        </authorList>
    </citation>
    <scope>NUCLEOTIDE SEQUENCE</scope>
    <source>
        <strain evidence="3">CBS 122367</strain>
    </source>
</reference>
<gene>
    <name evidence="3" type="ORF">K458DRAFT_35417</name>
</gene>
<dbReference type="SUPFAM" id="SSF57701">
    <property type="entry name" value="Zn2/Cys6 DNA-binding domain"/>
    <property type="match status" value="1"/>
</dbReference>
<dbReference type="InterPro" id="IPR036864">
    <property type="entry name" value="Zn2-C6_fun-type_DNA-bd_sf"/>
</dbReference>
<dbReference type="InterPro" id="IPR053157">
    <property type="entry name" value="Sterol_Uptake_Regulator"/>
</dbReference>
<accession>A0A6G1J183</accession>
<dbReference type="Gene3D" id="4.10.240.10">
    <property type="entry name" value="Zn(2)-C6 fungal-type DNA-binding domain"/>
    <property type="match status" value="1"/>
</dbReference>
<dbReference type="PANTHER" id="PTHR47784">
    <property type="entry name" value="STEROL UPTAKE CONTROL PROTEIN 2"/>
    <property type="match status" value="1"/>
</dbReference>
<protein>
    <recommendedName>
        <fullName evidence="2">Zn(2)-C6 fungal-type domain-containing protein</fullName>
    </recommendedName>
</protein>
<dbReference type="InterPro" id="IPR001138">
    <property type="entry name" value="Zn2Cys6_DnaBD"/>
</dbReference>
<evidence type="ECO:0000259" key="2">
    <source>
        <dbReference type="PROSITE" id="PS50048"/>
    </source>
</evidence>
<dbReference type="OrthoDB" id="4937900at2759"/>
<evidence type="ECO:0000313" key="4">
    <source>
        <dbReference type="Proteomes" id="UP000799291"/>
    </source>
</evidence>
<dbReference type="Pfam" id="PF00172">
    <property type="entry name" value="Zn_clus"/>
    <property type="match status" value="1"/>
</dbReference>